<keyword evidence="4 8" id="KW-0812">Transmembrane</keyword>
<dbReference type="InterPro" id="IPR051085">
    <property type="entry name" value="MB_O-acyltransferase"/>
</dbReference>
<organism evidence="9 10">
    <name type="scientific">Anaerobaca lacustris</name>
    <dbReference type="NCBI Taxonomy" id="3044600"/>
    <lineage>
        <taxon>Bacteria</taxon>
        <taxon>Pseudomonadati</taxon>
        <taxon>Planctomycetota</taxon>
        <taxon>Phycisphaerae</taxon>
        <taxon>Sedimentisphaerales</taxon>
        <taxon>Anaerobacaceae</taxon>
        <taxon>Anaerobaca</taxon>
    </lineage>
</organism>
<dbReference type="EC" id="2.3.-.-" evidence="9"/>
<sequence>MLFQTWSFLIFFLIAYPLYLLVKGTRLRLPWLLATSYVFYAWLDWRYLLPIAYVSVVDYLVVARMAGSPRKRRWLAVSVANNLAVLGLFKYAQFATDNVNALLSALNVPYLLSAPGILLPAGMSFYLFQSMGYVIDSYRGTIQRETSFVRYATFVAFFPRLLAGPIERAGNLLPQLRRTPRITANDFADGLSLFVVGLFKKVALASYLALYVNKVYATPGDFQAPALILATFLFAWQIYFDFSGYTDMARGIAAMMGLRLMLNFNNPYLATSLGEFWNRWHISLSSWFKDYVYIPLGGNRKGRFNTYRNIFLTMVLSGLWHGAAWTFVLWGAVHAFARFATRELERTAFYRDRVPTFMKQAFVFAIVTFAWIFFRAETAADAGQIVTRIFSSGITDPRCPLLAILLIAAVWCYQCVFESRLRWALECRAVRMGLVVLMLAYLALFAPSEGQPFIYMQF</sequence>
<keyword evidence="7 9" id="KW-0012">Acyltransferase</keyword>
<feature type="transmembrane region" description="Helical" evidence="8">
    <location>
        <begin position="74"/>
        <end position="92"/>
    </location>
</feature>
<dbReference type="Pfam" id="PF03062">
    <property type="entry name" value="MBOAT"/>
    <property type="match status" value="1"/>
</dbReference>
<feature type="transmembrane region" description="Helical" evidence="8">
    <location>
        <begin position="222"/>
        <end position="240"/>
    </location>
</feature>
<name>A0AAW6U723_9BACT</name>
<comment type="subcellular location">
    <subcellularLocation>
        <location evidence="1">Cell membrane</location>
        <topology evidence="1">Multi-pass membrane protein</topology>
    </subcellularLocation>
</comment>
<evidence type="ECO:0000256" key="1">
    <source>
        <dbReference type="ARBA" id="ARBA00004651"/>
    </source>
</evidence>
<evidence type="ECO:0000256" key="8">
    <source>
        <dbReference type="SAM" id="Phobius"/>
    </source>
</evidence>
<keyword evidence="5 8" id="KW-1133">Transmembrane helix</keyword>
<evidence type="ECO:0000313" key="9">
    <source>
        <dbReference type="EMBL" id="MDI6450928.1"/>
    </source>
</evidence>
<feature type="transmembrane region" description="Helical" evidence="8">
    <location>
        <begin position="429"/>
        <end position="448"/>
    </location>
</feature>
<evidence type="ECO:0000256" key="3">
    <source>
        <dbReference type="ARBA" id="ARBA00022475"/>
    </source>
</evidence>
<evidence type="ECO:0000256" key="7">
    <source>
        <dbReference type="PIRNR" id="PIRNR016636"/>
    </source>
</evidence>
<gene>
    <name evidence="9" type="ORF">QJ522_17845</name>
</gene>
<dbReference type="GO" id="GO:0042121">
    <property type="term" value="P:alginic acid biosynthetic process"/>
    <property type="evidence" value="ECO:0007669"/>
    <property type="project" value="InterPro"/>
</dbReference>
<keyword evidence="10" id="KW-1185">Reference proteome</keyword>
<dbReference type="GO" id="GO:0005886">
    <property type="term" value="C:plasma membrane"/>
    <property type="evidence" value="ECO:0007669"/>
    <property type="project" value="UniProtKB-SubCell"/>
</dbReference>
<feature type="transmembrane region" description="Helical" evidence="8">
    <location>
        <begin position="187"/>
        <end position="210"/>
    </location>
</feature>
<dbReference type="PIRSF" id="PIRSF500217">
    <property type="entry name" value="AlgI"/>
    <property type="match status" value="1"/>
</dbReference>
<dbReference type="PANTHER" id="PTHR13285">
    <property type="entry name" value="ACYLTRANSFERASE"/>
    <property type="match status" value="1"/>
</dbReference>
<reference evidence="9" key="1">
    <citation type="submission" date="2023-05" db="EMBL/GenBank/DDBJ databases">
        <title>Anaerotaeda fermentans gen. nov., sp. nov., a novel anaerobic planctomycete of the new family within the order Sedimentisphaerales isolated from Taman Peninsula, Russia.</title>
        <authorList>
            <person name="Khomyakova M.A."/>
            <person name="Merkel A.Y."/>
            <person name="Slobodkin A.I."/>
        </authorList>
    </citation>
    <scope>NUCLEOTIDE SEQUENCE</scope>
    <source>
        <strain evidence="9">M17dextr</strain>
    </source>
</reference>
<dbReference type="GO" id="GO:0016746">
    <property type="term" value="F:acyltransferase activity"/>
    <property type="evidence" value="ECO:0007669"/>
    <property type="project" value="UniProtKB-KW"/>
</dbReference>
<dbReference type="PIRSF" id="PIRSF016636">
    <property type="entry name" value="AlgI_DltB"/>
    <property type="match status" value="1"/>
</dbReference>
<dbReference type="Proteomes" id="UP001431776">
    <property type="component" value="Unassembled WGS sequence"/>
</dbReference>
<dbReference type="InterPro" id="IPR028362">
    <property type="entry name" value="AlgI"/>
</dbReference>
<evidence type="ECO:0000256" key="4">
    <source>
        <dbReference type="ARBA" id="ARBA00022692"/>
    </source>
</evidence>
<evidence type="ECO:0000313" key="10">
    <source>
        <dbReference type="Proteomes" id="UP001431776"/>
    </source>
</evidence>
<dbReference type="InterPro" id="IPR004299">
    <property type="entry name" value="MBOAT_fam"/>
</dbReference>
<dbReference type="AlphaFoldDB" id="A0AAW6U723"/>
<evidence type="ECO:0000256" key="6">
    <source>
        <dbReference type="ARBA" id="ARBA00023136"/>
    </source>
</evidence>
<comment type="caution">
    <text evidence="9">The sequence shown here is derived from an EMBL/GenBank/DDBJ whole genome shotgun (WGS) entry which is preliminary data.</text>
</comment>
<feature type="transmembrane region" description="Helical" evidence="8">
    <location>
        <begin position="357"/>
        <end position="374"/>
    </location>
</feature>
<evidence type="ECO:0000256" key="5">
    <source>
        <dbReference type="ARBA" id="ARBA00022989"/>
    </source>
</evidence>
<dbReference type="InterPro" id="IPR024194">
    <property type="entry name" value="Ac/AlaTfrase_AlgI/DltB"/>
</dbReference>
<proteinExistence type="inferred from homology"/>
<dbReference type="EMBL" id="JASCXX010000026">
    <property type="protein sequence ID" value="MDI6450928.1"/>
    <property type="molecule type" value="Genomic_DNA"/>
</dbReference>
<feature type="transmembrane region" description="Helical" evidence="8">
    <location>
        <begin position="6"/>
        <end position="22"/>
    </location>
</feature>
<keyword evidence="3 7" id="KW-1003">Cell membrane</keyword>
<feature type="transmembrane region" description="Helical" evidence="8">
    <location>
        <begin position="112"/>
        <end position="135"/>
    </location>
</feature>
<feature type="transmembrane region" description="Helical" evidence="8">
    <location>
        <begin position="310"/>
        <end position="336"/>
    </location>
</feature>
<keyword evidence="7 9" id="KW-0808">Transferase</keyword>
<comment type="similarity">
    <text evidence="2 7">Belongs to the membrane-bound acyltransferase family.</text>
</comment>
<accession>A0AAW6U723</accession>
<keyword evidence="6 7" id="KW-0472">Membrane</keyword>
<dbReference type="RefSeq" id="WP_349246335.1">
    <property type="nucleotide sequence ID" value="NZ_JASCXX010000026.1"/>
</dbReference>
<evidence type="ECO:0000256" key="2">
    <source>
        <dbReference type="ARBA" id="ARBA00010323"/>
    </source>
</evidence>
<protein>
    <submittedName>
        <fullName evidence="9">MBOAT family O-acyltransferase</fullName>
        <ecNumber evidence="9">2.3.-.-</ecNumber>
    </submittedName>
</protein>
<dbReference type="PANTHER" id="PTHR13285:SF18">
    <property type="entry name" value="PROTEIN-CYSTEINE N-PALMITOYLTRANSFERASE RASP"/>
    <property type="match status" value="1"/>
</dbReference>